<dbReference type="SUPFAM" id="SSF51556">
    <property type="entry name" value="Metallo-dependent hydrolases"/>
    <property type="match status" value="1"/>
</dbReference>
<keyword evidence="3" id="KW-0732">Signal</keyword>
<dbReference type="AlphaFoldDB" id="A0A0D6Q6Z2"/>
<dbReference type="InterPro" id="IPR006680">
    <property type="entry name" value="Amidohydro-rel"/>
</dbReference>
<comment type="similarity">
    <text evidence="1">Belongs to the metallo-dependent hydrolases superfamily. ATZ/TRZ family.</text>
</comment>
<name>A0A0D6Q6Z2_KOMXY</name>
<reference evidence="5 6" key="1">
    <citation type="submission" date="2012-11" db="EMBL/GenBank/DDBJ databases">
        <title>Whole genome sequence of Gluconacetobacter xylinus NBRC 13693.</title>
        <authorList>
            <person name="Azuma Y."/>
            <person name="Higashiura N."/>
            <person name="Hirakawa H."/>
            <person name="Matsushita K."/>
        </authorList>
    </citation>
    <scope>NUCLEOTIDE SEQUENCE [LARGE SCALE GENOMIC DNA]</scope>
    <source>
        <strain evidence="5 6">NBRC 13693</strain>
    </source>
</reference>
<dbReference type="Gene3D" id="2.30.40.10">
    <property type="entry name" value="Urease, subunit C, domain 1"/>
    <property type="match status" value="1"/>
</dbReference>
<dbReference type="GO" id="GO:0016810">
    <property type="term" value="F:hydrolase activity, acting on carbon-nitrogen (but not peptide) bonds"/>
    <property type="evidence" value="ECO:0007669"/>
    <property type="project" value="InterPro"/>
</dbReference>
<dbReference type="PANTHER" id="PTHR43794:SF11">
    <property type="entry name" value="AMIDOHYDROLASE-RELATED DOMAIN-CONTAINING PROTEIN"/>
    <property type="match status" value="1"/>
</dbReference>
<dbReference type="Pfam" id="PF01979">
    <property type="entry name" value="Amidohydro_1"/>
    <property type="match status" value="1"/>
</dbReference>
<keyword evidence="2" id="KW-0378">Hydrolase</keyword>
<evidence type="ECO:0000256" key="3">
    <source>
        <dbReference type="SAM" id="SignalP"/>
    </source>
</evidence>
<evidence type="ECO:0000313" key="5">
    <source>
        <dbReference type="EMBL" id="GAN98551.1"/>
    </source>
</evidence>
<evidence type="ECO:0000256" key="1">
    <source>
        <dbReference type="ARBA" id="ARBA00006745"/>
    </source>
</evidence>
<evidence type="ECO:0000256" key="2">
    <source>
        <dbReference type="ARBA" id="ARBA00022801"/>
    </source>
</evidence>
<dbReference type="PANTHER" id="PTHR43794">
    <property type="entry name" value="AMINOHYDROLASE SSNA-RELATED"/>
    <property type="match status" value="1"/>
</dbReference>
<proteinExistence type="inferred from homology"/>
<sequence length="481" mass="52298">MKPIGKRTLLAATMLCLLPFAHAGAADSQPSFLVKNAYIFSMSDKYKKPFTGYMLIDANGTIMSVAPGTPGAGIHATTTLDAHGHWIMPGFISAHSHLWQAAYRGLAQDKTLPGWIDALYDKAASRAQAEDFYWFTLDGALDHLQHGVTAAYNFNYGNHWGQPKTERDNVDHQQFRAEMDSGLRFVHGINPTADAADHSLDGARQHLRGFIDWSRAQPASTTFLSVMLNGTVAFQDSPAHAQSEAMLEAALMKEFGVSNQTHYLEPPDTIASEQAVFPYFAQSGMMGPNLIFGHFIHTTPEILSQTGHAGAAMSWNPLSNGRLASGTADIPTYLKDGIRVGMGEDGEASADLADPFENMRTGLYAIRDKYQSASIMSPYDVLRLHTVGSASVLQVSDRLGSLEAGKLADFLVIDPTHLAHVFDPYATLVLAASERDLEQVYVGGRLVVDHGRVLTQDISAVEAQADRRVAASLPHHAGRHK</sequence>
<comment type="caution">
    <text evidence="5">The sequence shown here is derived from an EMBL/GenBank/DDBJ whole genome shotgun (WGS) entry which is preliminary data.</text>
</comment>
<accession>A0A0D6Q6Z2</accession>
<feature type="signal peptide" evidence="3">
    <location>
        <begin position="1"/>
        <end position="25"/>
    </location>
</feature>
<feature type="domain" description="Amidohydrolase-related" evidence="4">
    <location>
        <begin position="86"/>
        <end position="447"/>
    </location>
</feature>
<organism evidence="5 6">
    <name type="scientific">Komagataeibacter xylinus NBRC 13693</name>
    <dbReference type="NCBI Taxonomy" id="1234668"/>
    <lineage>
        <taxon>Bacteria</taxon>
        <taxon>Pseudomonadati</taxon>
        <taxon>Pseudomonadota</taxon>
        <taxon>Alphaproteobacteria</taxon>
        <taxon>Acetobacterales</taxon>
        <taxon>Acetobacteraceae</taxon>
        <taxon>Komagataeibacter</taxon>
    </lineage>
</organism>
<dbReference type="InterPro" id="IPR032466">
    <property type="entry name" value="Metal_Hydrolase"/>
</dbReference>
<protein>
    <submittedName>
        <fullName evidence="5">5-methylthioadenosine/S-adenosylhomocysteine deaminase</fullName>
    </submittedName>
</protein>
<dbReference type="EMBL" id="BANJ01000005">
    <property type="protein sequence ID" value="GAN98551.1"/>
    <property type="molecule type" value="Genomic_DNA"/>
</dbReference>
<dbReference type="Gene3D" id="3.20.20.140">
    <property type="entry name" value="Metal-dependent hydrolases"/>
    <property type="match status" value="1"/>
</dbReference>
<gene>
    <name evidence="5" type="ORF">Gxy13693_005_032</name>
</gene>
<dbReference type="RefSeq" id="WP_187294135.1">
    <property type="nucleotide sequence ID" value="NZ_BANJ01000005.1"/>
</dbReference>
<dbReference type="InterPro" id="IPR050287">
    <property type="entry name" value="MTA/SAH_deaminase"/>
</dbReference>
<evidence type="ECO:0000259" key="4">
    <source>
        <dbReference type="Pfam" id="PF01979"/>
    </source>
</evidence>
<dbReference type="SUPFAM" id="SSF51338">
    <property type="entry name" value="Composite domain of metallo-dependent hydrolases"/>
    <property type="match status" value="1"/>
</dbReference>
<evidence type="ECO:0000313" key="6">
    <source>
        <dbReference type="Proteomes" id="UP000032683"/>
    </source>
</evidence>
<feature type="chain" id="PRO_5002310749" evidence="3">
    <location>
        <begin position="26"/>
        <end position="481"/>
    </location>
</feature>
<dbReference type="InterPro" id="IPR011059">
    <property type="entry name" value="Metal-dep_hydrolase_composite"/>
</dbReference>
<dbReference type="Proteomes" id="UP000032683">
    <property type="component" value="Unassembled WGS sequence"/>
</dbReference>